<evidence type="ECO:0008006" key="3">
    <source>
        <dbReference type="Google" id="ProtNLM"/>
    </source>
</evidence>
<dbReference type="InterPro" id="IPR027417">
    <property type="entry name" value="P-loop_NTPase"/>
</dbReference>
<dbReference type="SUPFAM" id="SSF52540">
    <property type="entry name" value="P-loop containing nucleoside triphosphate hydrolases"/>
    <property type="match status" value="1"/>
</dbReference>
<sequence length="55" mass="5875">MRELGQTVVMVTHDPVAASYADGVVLVADGRLVDTLAKPDPARIAEAMRLLGEVR</sequence>
<keyword evidence="2" id="KW-1185">Reference proteome</keyword>
<dbReference type="RefSeq" id="WP_344924523.1">
    <property type="nucleotide sequence ID" value="NZ_BAAAYK010000027.1"/>
</dbReference>
<gene>
    <name evidence="1" type="ORF">GCM10020366_09370</name>
</gene>
<evidence type="ECO:0000313" key="1">
    <source>
        <dbReference type="EMBL" id="GAA3354020.1"/>
    </source>
</evidence>
<proteinExistence type="predicted"/>
<evidence type="ECO:0000313" key="2">
    <source>
        <dbReference type="Proteomes" id="UP001500483"/>
    </source>
</evidence>
<dbReference type="EMBL" id="BAAAYK010000027">
    <property type="protein sequence ID" value="GAA3354020.1"/>
    <property type="molecule type" value="Genomic_DNA"/>
</dbReference>
<name>A0ABP6RIB0_9PSEU</name>
<organism evidence="1 2">
    <name type="scientific">Saccharopolyspora gregorii</name>
    <dbReference type="NCBI Taxonomy" id="33914"/>
    <lineage>
        <taxon>Bacteria</taxon>
        <taxon>Bacillati</taxon>
        <taxon>Actinomycetota</taxon>
        <taxon>Actinomycetes</taxon>
        <taxon>Pseudonocardiales</taxon>
        <taxon>Pseudonocardiaceae</taxon>
        <taxon>Saccharopolyspora</taxon>
    </lineage>
</organism>
<reference evidence="2" key="1">
    <citation type="journal article" date="2019" name="Int. J. Syst. Evol. Microbiol.">
        <title>The Global Catalogue of Microorganisms (GCM) 10K type strain sequencing project: providing services to taxonomists for standard genome sequencing and annotation.</title>
        <authorList>
            <consortium name="The Broad Institute Genomics Platform"/>
            <consortium name="The Broad Institute Genome Sequencing Center for Infectious Disease"/>
            <person name="Wu L."/>
            <person name="Ma J."/>
        </authorList>
    </citation>
    <scope>NUCLEOTIDE SEQUENCE [LARGE SCALE GENOMIC DNA]</scope>
    <source>
        <strain evidence="2">JCM 9687</strain>
    </source>
</reference>
<accession>A0ABP6RIB0</accession>
<protein>
    <recommendedName>
        <fullName evidence="3">ABC transporter ATP-binding protein</fullName>
    </recommendedName>
</protein>
<dbReference type="Proteomes" id="UP001500483">
    <property type="component" value="Unassembled WGS sequence"/>
</dbReference>
<comment type="caution">
    <text evidence="1">The sequence shown here is derived from an EMBL/GenBank/DDBJ whole genome shotgun (WGS) entry which is preliminary data.</text>
</comment>